<gene>
    <name evidence="2" type="ORF">RhiirA4_466152</name>
</gene>
<dbReference type="Proteomes" id="UP000234323">
    <property type="component" value="Unassembled WGS sequence"/>
</dbReference>
<dbReference type="EMBL" id="LLXI01000804">
    <property type="protein sequence ID" value="PKY49955.1"/>
    <property type="molecule type" value="Genomic_DNA"/>
</dbReference>
<evidence type="ECO:0000313" key="2">
    <source>
        <dbReference type="EMBL" id="PKY49955.1"/>
    </source>
</evidence>
<name>A0A2I1GTR7_9GLOM</name>
<organism evidence="2 3">
    <name type="scientific">Rhizophagus irregularis</name>
    <dbReference type="NCBI Taxonomy" id="588596"/>
    <lineage>
        <taxon>Eukaryota</taxon>
        <taxon>Fungi</taxon>
        <taxon>Fungi incertae sedis</taxon>
        <taxon>Mucoromycota</taxon>
        <taxon>Glomeromycotina</taxon>
        <taxon>Glomeromycetes</taxon>
        <taxon>Glomerales</taxon>
        <taxon>Glomeraceae</taxon>
        <taxon>Rhizophagus</taxon>
    </lineage>
</organism>
<protein>
    <submittedName>
        <fullName evidence="2">Uncharacterized protein</fullName>
    </submittedName>
</protein>
<dbReference type="VEuPathDB" id="FungiDB:FUN_004862"/>
<dbReference type="VEuPathDB" id="FungiDB:RhiirFUN_007008"/>
<keyword evidence="3" id="KW-1185">Reference proteome</keyword>
<feature type="region of interest" description="Disordered" evidence="1">
    <location>
        <begin position="118"/>
        <end position="156"/>
    </location>
</feature>
<comment type="caution">
    <text evidence="2">The sequence shown here is derived from an EMBL/GenBank/DDBJ whole genome shotgun (WGS) entry which is preliminary data.</text>
</comment>
<reference evidence="2 3" key="1">
    <citation type="submission" date="2015-10" db="EMBL/GenBank/DDBJ databases">
        <title>Genome analyses suggest a sexual origin of heterokaryosis in a supposedly ancient asexual fungus.</title>
        <authorList>
            <person name="Ropars J."/>
            <person name="Sedzielewska K."/>
            <person name="Noel J."/>
            <person name="Charron P."/>
            <person name="Farinelli L."/>
            <person name="Marton T."/>
            <person name="Kruger M."/>
            <person name="Pelin A."/>
            <person name="Brachmann A."/>
            <person name="Corradi N."/>
        </authorList>
    </citation>
    <scope>NUCLEOTIDE SEQUENCE [LARGE SCALE GENOMIC DNA]</scope>
    <source>
        <strain evidence="2 3">A4</strain>
    </source>
</reference>
<feature type="region of interest" description="Disordered" evidence="1">
    <location>
        <begin position="172"/>
        <end position="200"/>
    </location>
</feature>
<evidence type="ECO:0000313" key="3">
    <source>
        <dbReference type="Proteomes" id="UP000234323"/>
    </source>
</evidence>
<sequence>MSFPGDNDHESNSEYFDDSLQSYYENVPTTNDYIVDQNNNERPSVAHYYQKSSQHECIQPNDIPTSTITLASPYNASAEILIPKISKRIDSSQNQILKIELEIVIKLQNDQNQQKAQYVHSSALPKNRANRMNPYRKPTEQNFRNKNHSYSSSSVPRLNKSSAIYMQNVDNNSAPQSQFQPNEDLNESFTSNNYNNTFYD</sequence>
<dbReference type="VEuPathDB" id="FungiDB:RhiirA1_456869"/>
<dbReference type="OrthoDB" id="2367962at2759"/>
<accession>A0A2I1GTR7</accession>
<dbReference type="AlphaFoldDB" id="A0A2I1GTR7"/>
<feature type="compositionally biased region" description="Polar residues" evidence="1">
    <location>
        <begin position="140"/>
        <end position="156"/>
    </location>
</feature>
<proteinExistence type="predicted"/>
<evidence type="ECO:0000256" key="1">
    <source>
        <dbReference type="SAM" id="MobiDB-lite"/>
    </source>
</evidence>